<evidence type="ECO:0000256" key="1">
    <source>
        <dbReference type="SAM" id="Phobius"/>
    </source>
</evidence>
<name>A0A1I0S6Q1_9BACT</name>
<feature type="transmembrane region" description="Helical" evidence="1">
    <location>
        <begin position="293"/>
        <end position="317"/>
    </location>
</feature>
<dbReference type="RefSeq" id="WP_089897669.1">
    <property type="nucleotide sequence ID" value="NZ_FOJG01000002.1"/>
</dbReference>
<feature type="chain" id="PRO_5011784127" description="Neurotransmitter-gated ion-channel ligand binding domain-containing protein" evidence="2">
    <location>
        <begin position="21"/>
        <end position="319"/>
    </location>
</feature>
<evidence type="ECO:0000256" key="2">
    <source>
        <dbReference type="SAM" id="SignalP"/>
    </source>
</evidence>
<evidence type="ECO:0000313" key="4">
    <source>
        <dbReference type="Proteomes" id="UP000199310"/>
    </source>
</evidence>
<dbReference type="InterPro" id="IPR038050">
    <property type="entry name" value="Neuro_actylchol_rec"/>
</dbReference>
<reference evidence="4" key="1">
    <citation type="submission" date="2016-10" db="EMBL/GenBank/DDBJ databases">
        <authorList>
            <person name="Varghese N."/>
            <person name="Submissions S."/>
        </authorList>
    </citation>
    <scope>NUCLEOTIDE SEQUENCE [LARGE SCALE GENOMIC DNA]</scope>
    <source>
        <strain evidence="4">DSM 3695</strain>
    </source>
</reference>
<feature type="transmembrane region" description="Helical" evidence="1">
    <location>
        <begin position="262"/>
        <end position="281"/>
    </location>
</feature>
<feature type="transmembrane region" description="Helical" evidence="1">
    <location>
        <begin position="196"/>
        <end position="217"/>
    </location>
</feature>
<dbReference type="InterPro" id="IPR036734">
    <property type="entry name" value="Neur_chan_lig-bd_sf"/>
</dbReference>
<keyword evidence="1" id="KW-0812">Transmembrane</keyword>
<dbReference type="GO" id="GO:0005230">
    <property type="term" value="F:extracellular ligand-gated monoatomic ion channel activity"/>
    <property type="evidence" value="ECO:0007669"/>
    <property type="project" value="InterPro"/>
</dbReference>
<proteinExistence type="predicted"/>
<dbReference type="AlphaFoldDB" id="A0A1I0S6Q1"/>
<dbReference type="Gene3D" id="1.20.58.390">
    <property type="entry name" value="Neurotransmitter-gated ion-channel transmembrane domain"/>
    <property type="match status" value="1"/>
</dbReference>
<dbReference type="Proteomes" id="UP000199310">
    <property type="component" value="Unassembled WGS sequence"/>
</dbReference>
<evidence type="ECO:0000313" key="3">
    <source>
        <dbReference type="EMBL" id="SEW51258.1"/>
    </source>
</evidence>
<sequence>MKKAWLLLSCFLFLASSANAQQHSPDTVRTGIYVTSIHDIDFKQSEYTINLWLWLTYKNPQFDFAQNLEVPQAKTFTKSYSTIDSSNGRIYLLMKLQCVMKDSWKINNFPFDQQKLRFSIENSQFDSKAMVFAVDSSGKHYDPRFTLRGWNIDSFKIATGIKAYETAFGDSSLATPHTEYSNFMVRIGISRDATQLFWKMFLGMYVSFLIAYICFYIHPDNIDSRFGLGVGSLFAAIGNKYIIDSSLPDATSFTLVDTLHGITLFFIFVTITASAYSLQLIKAGKVKQSRRLDLLMAQVVLLVYVLLNVLFVARALYGS</sequence>
<dbReference type="STRING" id="29529.SAMN04488122_4184"/>
<dbReference type="EMBL" id="FOJG01000002">
    <property type="protein sequence ID" value="SEW51258.1"/>
    <property type="molecule type" value="Genomic_DNA"/>
</dbReference>
<dbReference type="Gene3D" id="2.70.170.10">
    <property type="entry name" value="Neurotransmitter-gated ion-channel ligand-binding domain"/>
    <property type="match status" value="1"/>
</dbReference>
<keyword evidence="4" id="KW-1185">Reference proteome</keyword>
<feature type="signal peptide" evidence="2">
    <location>
        <begin position="1"/>
        <end position="20"/>
    </location>
</feature>
<evidence type="ECO:0008006" key="5">
    <source>
        <dbReference type="Google" id="ProtNLM"/>
    </source>
</evidence>
<organism evidence="3 4">
    <name type="scientific">Chitinophaga arvensicola</name>
    <dbReference type="NCBI Taxonomy" id="29529"/>
    <lineage>
        <taxon>Bacteria</taxon>
        <taxon>Pseudomonadati</taxon>
        <taxon>Bacteroidota</taxon>
        <taxon>Chitinophagia</taxon>
        <taxon>Chitinophagales</taxon>
        <taxon>Chitinophagaceae</taxon>
        <taxon>Chitinophaga</taxon>
    </lineage>
</organism>
<dbReference type="OrthoDB" id="1492908at2"/>
<protein>
    <recommendedName>
        <fullName evidence="5">Neurotransmitter-gated ion-channel ligand binding domain-containing protein</fullName>
    </recommendedName>
</protein>
<accession>A0A1I0S6Q1</accession>
<keyword evidence="2" id="KW-0732">Signal</keyword>
<dbReference type="GO" id="GO:0016020">
    <property type="term" value="C:membrane"/>
    <property type="evidence" value="ECO:0007669"/>
    <property type="project" value="InterPro"/>
</dbReference>
<keyword evidence="1" id="KW-0472">Membrane</keyword>
<dbReference type="SUPFAM" id="SSF63712">
    <property type="entry name" value="Nicotinic receptor ligand binding domain-like"/>
    <property type="match status" value="1"/>
</dbReference>
<keyword evidence="1" id="KW-1133">Transmembrane helix</keyword>
<gene>
    <name evidence="3" type="ORF">SAMN04488122_4184</name>
</gene>